<dbReference type="GO" id="GO:0017038">
    <property type="term" value="P:protein import"/>
    <property type="evidence" value="ECO:0007669"/>
    <property type="project" value="TreeGrafter"/>
</dbReference>
<organism evidence="11 12">
    <name type="scientific">Candidatus Wallbacteria bacterium HGW-Wallbacteria-1</name>
    <dbReference type="NCBI Taxonomy" id="2013854"/>
    <lineage>
        <taxon>Bacteria</taxon>
        <taxon>Candidatus Walliibacteriota</taxon>
    </lineage>
</organism>
<dbReference type="Pfam" id="PF01618">
    <property type="entry name" value="MotA_ExbB"/>
    <property type="match status" value="1"/>
</dbReference>
<evidence type="ECO:0000256" key="7">
    <source>
        <dbReference type="ARBA" id="ARBA00023136"/>
    </source>
</evidence>
<evidence type="ECO:0000313" key="12">
    <source>
        <dbReference type="Proteomes" id="UP000233256"/>
    </source>
</evidence>
<evidence type="ECO:0000256" key="5">
    <source>
        <dbReference type="ARBA" id="ARBA00022927"/>
    </source>
</evidence>
<dbReference type="AlphaFoldDB" id="A0A2N1PJT7"/>
<feature type="domain" description="MotA/TolQ/ExbB proton channel" evidence="10">
    <location>
        <begin position="67"/>
        <end position="187"/>
    </location>
</feature>
<dbReference type="Proteomes" id="UP000233256">
    <property type="component" value="Unassembled WGS sequence"/>
</dbReference>
<proteinExistence type="inferred from homology"/>
<gene>
    <name evidence="11" type="ORF">CVV64_18045</name>
</gene>
<comment type="caution">
    <text evidence="11">The sequence shown here is derived from an EMBL/GenBank/DDBJ whole genome shotgun (WGS) entry which is preliminary data.</text>
</comment>
<reference evidence="11 12" key="1">
    <citation type="journal article" date="2017" name="ISME J.">
        <title>Potential for microbial H2 and metal transformations associated with novel bacteria and archaea in deep terrestrial subsurface sediments.</title>
        <authorList>
            <person name="Hernsdorf A.W."/>
            <person name="Amano Y."/>
            <person name="Miyakawa K."/>
            <person name="Ise K."/>
            <person name="Suzuki Y."/>
            <person name="Anantharaman K."/>
            <person name="Probst A."/>
            <person name="Burstein D."/>
            <person name="Thomas B.C."/>
            <person name="Banfield J.F."/>
        </authorList>
    </citation>
    <scope>NUCLEOTIDE SEQUENCE [LARGE SCALE GENOMIC DNA]</scope>
    <source>
        <strain evidence="11">HGW-Wallbacteria-1</strain>
    </source>
</reference>
<dbReference type="InterPro" id="IPR002898">
    <property type="entry name" value="MotA_ExbB_proton_chnl"/>
</dbReference>
<evidence type="ECO:0000313" key="11">
    <source>
        <dbReference type="EMBL" id="PKK88594.1"/>
    </source>
</evidence>
<sequence>MFELISKGGILMVPLIVCSIIAVAIFIERFQNLKRTRIDSRKFMEQLREDLGKGNANLAIFTCEKTKGPLANVLLAGLKASHLGKVEMESAMKEAGFEEIPAIEKHVSILATIANISPLLGLLGTVTGMIRAFSVIQQKGIGQAAELAGGISQALITTATGLTIAIPALVMYNMISSKIDAQISEIERCSLELINILYHSEDSQGYRDRVASGRKA</sequence>
<keyword evidence="6 9" id="KW-1133">Transmembrane helix</keyword>
<keyword evidence="2 8" id="KW-0813">Transport</keyword>
<dbReference type="PANTHER" id="PTHR30625">
    <property type="entry name" value="PROTEIN TOLQ"/>
    <property type="match status" value="1"/>
</dbReference>
<evidence type="ECO:0000259" key="10">
    <source>
        <dbReference type="Pfam" id="PF01618"/>
    </source>
</evidence>
<comment type="similarity">
    <text evidence="8">Belongs to the exbB/tolQ family.</text>
</comment>
<keyword evidence="4 9" id="KW-0812">Transmembrane</keyword>
<keyword evidence="5 8" id="KW-0653">Protein transport</keyword>
<feature type="transmembrane region" description="Helical" evidence="9">
    <location>
        <begin position="150"/>
        <end position="172"/>
    </location>
</feature>
<dbReference type="InterPro" id="IPR050790">
    <property type="entry name" value="ExbB/TolQ_transport"/>
</dbReference>
<evidence type="ECO:0000256" key="1">
    <source>
        <dbReference type="ARBA" id="ARBA00004651"/>
    </source>
</evidence>
<dbReference type="PANTHER" id="PTHR30625:SF15">
    <property type="entry name" value="BIOPOLYMER TRANSPORT PROTEIN EXBB"/>
    <property type="match status" value="1"/>
</dbReference>
<evidence type="ECO:0000256" key="6">
    <source>
        <dbReference type="ARBA" id="ARBA00022989"/>
    </source>
</evidence>
<protein>
    <recommendedName>
        <fullName evidence="10">MotA/TolQ/ExbB proton channel domain-containing protein</fullName>
    </recommendedName>
</protein>
<evidence type="ECO:0000256" key="9">
    <source>
        <dbReference type="SAM" id="Phobius"/>
    </source>
</evidence>
<keyword evidence="7 9" id="KW-0472">Membrane</keyword>
<evidence type="ECO:0000256" key="4">
    <source>
        <dbReference type="ARBA" id="ARBA00022692"/>
    </source>
</evidence>
<feature type="transmembrane region" description="Helical" evidence="9">
    <location>
        <begin position="107"/>
        <end position="130"/>
    </location>
</feature>
<accession>A0A2N1PJT7</accession>
<dbReference type="EMBL" id="PGXC01000040">
    <property type="protein sequence ID" value="PKK88594.1"/>
    <property type="molecule type" value="Genomic_DNA"/>
</dbReference>
<name>A0A2N1PJT7_9BACT</name>
<dbReference type="GO" id="GO:0005886">
    <property type="term" value="C:plasma membrane"/>
    <property type="evidence" value="ECO:0007669"/>
    <property type="project" value="UniProtKB-SubCell"/>
</dbReference>
<evidence type="ECO:0000256" key="8">
    <source>
        <dbReference type="RuleBase" id="RU004057"/>
    </source>
</evidence>
<keyword evidence="3" id="KW-1003">Cell membrane</keyword>
<evidence type="ECO:0000256" key="3">
    <source>
        <dbReference type="ARBA" id="ARBA00022475"/>
    </source>
</evidence>
<evidence type="ECO:0000256" key="2">
    <source>
        <dbReference type="ARBA" id="ARBA00022448"/>
    </source>
</evidence>
<feature type="transmembrane region" description="Helical" evidence="9">
    <location>
        <begin position="6"/>
        <end position="27"/>
    </location>
</feature>
<comment type="subcellular location">
    <subcellularLocation>
        <location evidence="1">Cell membrane</location>
        <topology evidence="1">Multi-pass membrane protein</topology>
    </subcellularLocation>
    <subcellularLocation>
        <location evidence="8">Membrane</location>
        <topology evidence="8">Multi-pass membrane protein</topology>
    </subcellularLocation>
</comment>